<accession>A0A0K0EGI9</accession>
<keyword evidence="1" id="KW-0472">Membrane</keyword>
<feature type="transmembrane region" description="Helical" evidence="1">
    <location>
        <begin position="174"/>
        <end position="196"/>
    </location>
</feature>
<dbReference type="Proteomes" id="UP000035681">
    <property type="component" value="Unplaced"/>
</dbReference>
<feature type="transmembrane region" description="Helical" evidence="1">
    <location>
        <begin position="43"/>
        <end position="66"/>
    </location>
</feature>
<keyword evidence="1" id="KW-1133">Transmembrane helix</keyword>
<feature type="transmembrane region" description="Helical" evidence="1">
    <location>
        <begin position="217"/>
        <end position="239"/>
    </location>
</feature>
<sequence>MNLIEFIDIILILPFIPTFILMVYTLCILIIKFKNKSSVFLNEFYPFVAYRIFTDILYNFLSYFFLKFPLWNIWPEVYLNNDILAAIMYSIGSFLVSGFFIHSLVVLVIRFIAIKYPTKYREIFSQKRIILIIIGMICYGTIIGSGTLFFKSRYIYNNVTNVISAVYLDKRVSIYTFAYGIVLYNLTIIFSLFFNIANWILIYKKRHEWKAKKSTNIIYAAYCFFTFIITCLHELYFILRVIGSFSGNYNFAIIANILLSFTGEIGTYGDFYFVLFISKQLRNAIISPIKKLFGYNIVEIQTVNKTYNLATRTKCIKV</sequence>
<organism evidence="3">
    <name type="scientific">Strongyloides stercoralis</name>
    <name type="common">Threadworm</name>
    <dbReference type="NCBI Taxonomy" id="6248"/>
    <lineage>
        <taxon>Eukaryota</taxon>
        <taxon>Metazoa</taxon>
        <taxon>Ecdysozoa</taxon>
        <taxon>Nematoda</taxon>
        <taxon>Chromadorea</taxon>
        <taxon>Rhabditida</taxon>
        <taxon>Tylenchina</taxon>
        <taxon>Panagrolaimomorpha</taxon>
        <taxon>Strongyloidoidea</taxon>
        <taxon>Strongyloididae</taxon>
        <taxon>Strongyloides</taxon>
    </lineage>
</organism>
<feature type="transmembrane region" description="Helical" evidence="1">
    <location>
        <begin position="251"/>
        <end position="277"/>
    </location>
</feature>
<evidence type="ECO:0000313" key="2">
    <source>
        <dbReference type="Proteomes" id="UP000035681"/>
    </source>
</evidence>
<feature type="transmembrane region" description="Helical" evidence="1">
    <location>
        <begin position="6"/>
        <end position="31"/>
    </location>
</feature>
<feature type="transmembrane region" description="Helical" evidence="1">
    <location>
        <begin position="86"/>
        <end position="109"/>
    </location>
</feature>
<evidence type="ECO:0000313" key="4">
    <source>
        <dbReference type="WBParaSite" id="TCONS_00015054.p1"/>
    </source>
</evidence>
<dbReference type="WBParaSite" id="SSTP_0000860100.1">
    <property type="protein sequence ID" value="SSTP_0000860100.1"/>
    <property type="gene ID" value="SSTP_0000860100"/>
</dbReference>
<name>A0A0K0EGI9_STRER</name>
<dbReference type="Gene3D" id="1.20.1070.10">
    <property type="entry name" value="Rhodopsin 7-helix transmembrane proteins"/>
    <property type="match status" value="1"/>
</dbReference>
<feature type="transmembrane region" description="Helical" evidence="1">
    <location>
        <begin position="129"/>
        <end position="150"/>
    </location>
</feature>
<dbReference type="WBParaSite" id="TCONS_00015054.p1">
    <property type="protein sequence ID" value="TCONS_00015054.p1"/>
    <property type="gene ID" value="XLOC_010265"/>
</dbReference>
<dbReference type="InterPro" id="IPR019426">
    <property type="entry name" value="7TM_GPCR_serpentine_rcpt_Srv"/>
</dbReference>
<evidence type="ECO:0000313" key="3">
    <source>
        <dbReference type="WBParaSite" id="SSTP_0000860100.1"/>
    </source>
</evidence>
<protein>
    <submittedName>
        <fullName evidence="4">G-protein coupled receptors family 1 profile domain-containing protein</fullName>
    </submittedName>
    <submittedName>
        <fullName evidence="3">Serpentine receptor class gamma</fullName>
    </submittedName>
</protein>
<reference evidence="3" key="1">
    <citation type="submission" date="2015-08" db="UniProtKB">
        <authorList>
            <consortium name="WormBaseParasite"/>
        </authorList>
    </citation>
    <scope>IDENTIFICATION</scope>
</reference>
<dbReference type="SUPFAM" id="SSF81321">
    <property type="entry name" value="Family A G protein-coupled receptor-like"/>
    <property type="match status" value="1"/>
</dbReference>
<dbReference type="Pfam" id="PF10323">
    <property type="entry name" value="7TM_GPCR_Srv"/>
    <property type="match status" value="1"/>
</dbReference>
<dbReference type="AlphaFoldDB" id="A0A0K0EGI9"/>
<evidence type="ECO:0000256" key="1">
    <source>
        <dbReference type="SAM" id="Phobius"/>
    </source>
</evidence>
<keyword evidence="1" id="KW-0812">Transmembrane</keyword>
<proteinExistence type="predicted"/>
<keyword evidence="2" id="KW-1185">Reference proteome</keyword>